<sequence>MNAINQIDLDEENLTIHFLVPHSGDMLQPLNVGIFGAMKRFMSNNFAYQTKQLFKIHKLIHQACSPANCKVAFASSGIVTRLEKQENTIKEIAKKVNFFEISYIELILRSGPLLTDIQ</sequence>
<dbReference type="EMBL" id="JAPFFF010000009">
    <property type="protein sequence ID" value="KAK8881782.1"/>
    <property type="molecule type" value="Genomic_DNA"/>
</dbReference>
<dbReference type="Proteomes" id="UP001470230">
    <property type="component" value="Unassembled WGS sequence"/>
</dbReference>
<evidence type="ECO:0000313" key="2">
    <source>
        <dbReference type="Proteomes" id="UP001470230"/>
    </source>
</evidence>
<proteinExistence type="predicted"/>
<evidence type="ECO:0000313" key="1">
    <source>
        <dbReference type="EMBL" id="KAK8881782.1"/>
    </source>
</evidence>
<protein>
    <submittedName>
        <fullName evidence="1">Uncharacterized protein</fullName>
    </submittedName>
</protein>
<keyword evidence="2" id="KW-1185">Reference proteome</keyword>
<name>A0ABR2JSC6_9EUKA</name>
<organism evidence="1 2">
    <name type="scientific">Tritrichomonas musculus</name>
    <dbReference type="NCBI Taxonomy" id="1915356"/>
    <lineage>
        <taxon>Eukaryota</taxon>
        <taxon>Metamonada</taxon>
        <taxon>Parabasalia</taxon>
        <taxon>Tritrichomonadida</taxon>
        <taxon>Tritrichomonadidae</taxon>
        <taxon>Tritrichomonas</taxon>
    </lineage>
</organism>
<comment type="caution">
    <text evidence="1">The sequence shown here is derived from an EMBL/GenBank/DDBJ whole genome shotgun (WGS) entry which is preliminary data.</text>
</comment>
<gene>
    <name evidence="1" type="ORF">M9Y10_044418</name>
</gene>
<reference evidence="1 2" key="1">
    <citation type="submission" date="2024-04" db="EMBL/GenBank/DDBJ databases">
        <title>Tritrichomonas musculus Genome.</title>
        <authorList>
            <person name="Alves-Ferreira E."/>
            <person name="Grigg M."/>
            <person name="Lorenzi H."/>
            <person name="Galac M."/>
        </authorList>
    </citation>
    <scope>NUCLEOTIDE SEQUENCE [LARGE SCALE GENOMIC DNA]</scope>
    <source>
        <strain evidence="1 2">EAF2021</strain>
    </source>
</reference>
<accession>A0ABR2JSC6</accession>